<protein>
    <submittedName>
        <fullName evidence="2">DUF427 domain-containing protein</fullName>
    </submittedName>
</protein>
<keyword evidence="3" id="KW-1185">Reference proteome</keyword>
<dbReference type="InterPro" id="IPR007361">
    <property type="entry name" value="DUF427"/>
</dbReference>
<evidence type="ECO:0000313" key="3">
    <source>
        <dbReference type="Proteomes" id="UP001589870"/>
    </source>
</evidence>
<evidence type="ECO:0000259" key="1">
    <source>
        <dbReference type="Pfam" id="PF04248"/>
    </source>
</evidence>
<gene>
    <name evidence="2" type="ORF">ACFHYQ_18685</name>
</gene>
<feature type="domain" description="DUF427" evidence="1">
    <location>
        <begin position="38"/>
        <end position="122"/>
    </location>
</feature>
<comment type="caution">
    <text evidence="2">The sequence shown here is derived from an EMBL/GenBank/DDBJ whole genome shotgun (WGS) entry which is preliminary data.</text>
</comment>
<dbReference type="InterPro" id="IPR038694">
    <property type="entry name" value="DUF427_sf"/>
</dbReference>
<feature type="domain" description="DUF427" evidence="1">
    <location>
        <begin position="158"/>
        <end position="249"/>
    </location>
</feature>
<evidence type="ECO:0000313" key="2">
    <source>
        <dbReference type="EMBL" id="MFC0864324.1"/>
    </source>
</evidence>
<proteinExistence type="predicted"/>
<dbReference type="Proteomes" id="UP001589870">
    <property type="component" value="Unassembled WGS sequence"/>
</dbReference>
<name>A0ABV6U796_9ACTN</name>
<dbReference type="EMBL" id="JBHMQT010000040">
    <property type="protein sequence ID" value="MFC0864324.1"/>
    <property type="molecule type" value="Genomic_DNA"/>
</dbReference>
<dbReference type="RefSeq" id="WP_394302447.1">
    <property type="nucleotide sequence ID" value="NZ_JBHMQT010000040.1"/>
</dbReference>
<dbReference type="PANTHER" id="PTHR34310:SF8">
    <property type="entry name" value="CONSERVED PROTEIN"/>
    <property type="match status" value="1"/>
</dbReference>
<dbReference type="Gene3D" id="2.170.150.40">
    <property type="entry name" value="Domain of unknown function (DUF427)"/>
    <property type="match status" value="2"/>
</dbReference>
<organism evidence="2 3">
    <name type="scientific">Sphaerimonospora cavernae</name>
    <dbReference type="NCBI Taxonomy" id="1740611"/>
    <lineage>
        <taxon>Bacteria</taxon>
        <taxon>Bacillati</taxon>
        <taxon>Actinomycetota</taxon>
        <taxon>Actinomycetes</taxon>
        <taxon>Streptosporangiales</taxon>
        <taxon>Streptosporangiaceae</taxon>
        <taxon>Sphaerimonospora</taxon>
    </lineage>
</organism>
<accession>A0ABV6U796</accession>
<reference evidence="2 3" key="1">
    <citation type="submission" date="2024-09" db="EMBL/GenBank/DDBJ databases">
        <authorList>
            <person name="Sun Q."/>
            <person name="Mori K."/>
        </authorList>
    </citation>
    <scope>NUCLEOTIDE SEQUENCE [LARGE SCALE GENOMIC DNA]</scope>
    <source>
        <strain evidence="2 3">TBRC 1851</strain>
    </source>
</reference>
<sequence length="259" mass="29537">MTLTMGGGPLSTTPPATVNYEITGPEHRLFFQDFPRRVRAVLGGEVIVDTGEAKLLHESEMLPQLYVPEKGLRTELLQPSEHTTTCPFKGQARYWSVRAGDRVVDNAAWAYDELWWMRGYVAIAWEAMDAWYDEAEVVHGHLRDPYHRVDVRASSRRVRVRLDGQIIADTTAPMVLSETGLPNRLYIAQKDIRMDVLEASPTRTFCPYKGEAAYWSLRLGEEHLDDVAWSYPDPLENALKAARHLCFAHERLTIEELLV</sequence>
<dbReference type="PANTHER" id="PTHR34310">
    <property type="entry name" value="DUF427 DOMAIN PROTEIN (AFU_ORTHOLOGUE AFUA_3G02220)"/>
    <property type="match status" value="1"/>
</dbReference>
<dbReference type="Pfam" id="PF04248">
    <property type="entry name" value="NTP_transf_9"/>
    <property type="match status" value="2"/>
</dbReference>